<dbReference type="Pfam" id="PF00620">
    <property type="entry name" value="RhoGAP"/>
    <property type="match status" value="1"/>
</dbReference>
<proteinExistence type="predicted"/>
<protein>
    <submittedName>
        <fullName evidence="4">Rho GTPase-activating protein 27</fullName>
    </submittedName>
</protein>
<keyword evidence="1" id="KW-0343">GTPase activation</keyword>
<evidence type="ECO:0000313" key="4">
    <source>
        <dbReference type="EMBL" id="KAB7498421.1"/>
    </source>
</evidence>
<comment type="caution">
    <text evidence="4">The sequence shown here is derived from an EMBL/GenBank/DDBJ whole genome shotgun (WGS) entry which is preliminary data.</text>
</comment>
<dbReference type="InterPro" id="IPR050729">
    <property type="entry name" value="Rho-GAP"/>
</dbReference>
<dbReference type="SUPFAM" id="SSF48350">
    <property type="entry name" value="GTPase activation domain, GAP"/>
    <property type="match status" value="1"/>
</dbReference>
<feature type="domain" description="Rho-GAP" evidence="3">
    <location>
        <begin position="466"/>
        <end position="578"/>
    </location>
</feature>
<feature type="region of interest" description="Disordered" evidence="2">
    <location>
        <begin position="1"/>
        <end position="32"/>
    </location>
</feature>
<dbReference type="PROSITE" id="PS50238">
    <property type="entry name" value="RHOGAP"/>
    <property type="match status" value="1"/>
</dbReference>
<dbReference type="PANTHER" id="PTHR23176">
    <property type="entry name" value="RHO/RAC/CDC GTPASE-ACTIVATING PROTEIN"/>
    <property type="match status" value="1"/>
</dbReference>
<feature type="compositionally biased region" description="Polar residues" evidence="2">
    <location>
        <begin position="228"/>
        <end position="243"/>
    </location>
</feature>
<name>A0A5N5SW48_9CRUS</name>
<evidence type="ECO:0000259" key="3">
    <source>
        <dbReference type="PROSITE" id="PS50238"/>
    </source>
</evidence>
<organism evidence="4 5">
    <name type="scientific">Armadillidium nasatum</name>
    <dbReference type="NCBI Taxonomy" id="96803"/>
    <lineage>
        <taxon>Eukaryota</taxon>
        <taxon>Metazoa</taxon>
        <taxon>Ecdysozoa</taxon>
        <taxon>Arthropoda</taxon>
        <taxon>Crustacea</taxon>
        <taxon>Multicrustacea</taxon>
        <taxon>Malacostraca</taxon>
        <taxon>Eumalacostraca</taxon>
        <taxon>Peracarida</taxon>
        <taxon>Isopoda</taxon>
        <taxon>Oniscidea</taxon>
        <taxon>Crinocheta</taxon>
        <taxon>Armadillidiidae</taxon>
        <taxon>Armadillidium</taxon>
    </lineage>
</organism>
<gene>
    <name evidence="4" type="primary">ARHGAP27</name>
    <name evidence="4" type="ORF">Anas_04224</name>
</gene>
<evidence type="ECO:0000256" key="2">
    <source>
        <dbReference type="SAM" id="MobiDB-lite"/>
    </source>
</evidence>
<feature type="region of interest" description="Disordered" evidence="2">
    <location>
        <begin position="144"/>
        <end position="163"/>
    </location>
</feature>
<evidence type="ECO:0000256" key="1">
    <source>
        <dbReference type="ARBA" id="ARBA00022468"/>
    </source>
</evidence>
<feature type="region of interest" description="Disordered" evidence="2">
    <location>
        <begin position="268"/>
        <end position="325"/>
    </location>
</feature>
<dbReference type="GO" id="GO:0007165">
    <property type="term" value="P:signal transduction"/>
    <property type="evidence" value="ECO:0007669"/>
    <property type="project" value="InterPro"/>
</dbReference>
<dbReference type="GO" id="GO:0005737">
    <property type="term" value="C:cytoplasm"/>
    <property type="evidence" value="ECO:0007669"/>
    <property type="project" value="TreeGrafter"/>
</dbReference>
<dbReference type="GO" id="GO:0005096">
    <property type="term" value="F:GTPase activator activity"/>
    <property type="evidence" value="ECO:0007669"/>
    <property type="project" value="UniProtKB-KW"/>
</dbReference>
<keyword evidence="5" id="KW-1185">Reference proteome</keyword>
<feature type="region of interest" description="Disordered" evidence="2">
    <location>
        <begin position="203"/>
        <end position="252"/>
    </location>
</feature>
<sequence>MPRKIPPSDESDIDEKQNNFDESRSKRMPGKISGWKKVQEALANERIVSVHKEDLPSLKEKRVEELIERIENQSKMSEKVVPTISKPKSQHHPHQLILQDELYLMTGVNTLTGKQAVHFILIPEHWKKGGNLLVKVSASTLASETSQISSEKSPSLKSLKVPSPVLPPNSNLLWPHRERSFTSSSGHSNNTTILNSKLHSSISLNPDKASHTLPSNPTPSIGIPIPSKGSNTLPLNPISQNEPSPTPKSSRSFFSAISSSLSFIKHSGNNHSNQAATGYSDCPSPASSHSPPQAPPSSAKPLLGGGSNCSTPGTPSSLESLNEEPEHWNPAIDKCGTIYVYSATGGESKWTLQEEALREDILNWRVTMKDGKKAKKSWSTSYAKYYPNMKKNIYGKSFGSITFAKKLNETKKLECFDLVPPCFIDFNLKKPNCFCLRNGDLMEILVQADTPTVATEWTKLLIENIPSLEAQSVTSVRRKNLTPQYLCLQCIKNIEKNKENFKVDGLYRISGNASKIQKIRIEIAQNRYTILEEEKDVHNLTGALKLFFRELKEPLIPFANYVSFIQATESTSMNRRTG</sequence>
<dbReference type="EMBL" id="SEYY01019304">
    <property type="protein sequence ID" value="KAB7498421.1"/>
    <property type="molecule type" value="Genomic_DNA"/>
</dbReference>
<dbReference type="PANTHER" id="PTHR23176:SF129">
    <property type="entry name" value="RHO GTPASE ACTIVATING PROTEIN AT 16F, ISOFORM E-RELATED"/>
    <property type="match status" value="1"/>
</dbReference>
<dbReference type="InterPro" id="IPR008936">
    <property type="entry name" value="Rho_GTPase_activation_prot"/>
</dbReference>
<dbReference type="Proteomes" id="UP000326759">
    <property type="component" value="Unassembled WGS sequence"/>
</dbReference>
<feature type="compositionally biased region" description="Low complexity" evidence="2">
    <location>
        <begin position="280"/>
        <end position="301"/>
    </location>
</feature>
<dbReference type="InterPro" id="IPR000198">
    <property type="entry name" value="RhoGAP_dom"/>
</dbReference>
<evidence type="ECO:0000313" key="5">
    <source>
        <dbReference type="Proteomes" id="UP000326759"/>
    </source>
</evidence>
<reference evidence="4 5" key="1">
    <citation type="journal article" date="2019" name="PLoS Biol.">
        <title>Sex chromosomes control vertical transmission of feminizing Wolbachia symbionts in an isopod.</title>
        <authorList>
            <person name="Becking T."/>
            <person name="Chebbi M.A."/>
            <person name="Giraud I."/>
            <person name="Moumen B."/>
            <person name="Laverre T."/>
            <person name="Caubet Y."/>
            <person name="Peccoud J."/>
            <person name="Gilbert C."/>
            <person name="Cordaux R."/>
        </authorList>
    </citation>
    <scope>NUCLEOTIDE SEQUENCE [LARGE SCALE GENOMIC DNA]</scope>
    <source>
        <strain evidence="4">ANa2</strain>
        <tissue evidence="4">Whole body excluding digestive tract and cuticle</tissue>
    </source>
</reference>
<dbReference type="AlphaFoldDB" id="A0A5N5SW48"/>
<dbReference type="Gene3D" id="1.10.555.10">
    <property type="entry name" value="Rho GTPase activation protein"/>
    <property type="match status" value="1"/>
</dbReference>
<dbReference type="SUPFAM" id="SSF50729">
    <property type="entry name" value="PH domain-like"/>
    <property type="match status" value="1"/>
</dbReference>
<accession>A0A5N5SW48</accession>
<dbReference type="OrthoDB" id="79452at2759"/>
<feature type="compositionally biased region" description="Low complexity" evidence="2">
    <location>
        <begin position="153"/>
        <end position="163"/>
    </location>
</feature>
<feature type="compositionally biased region" description="Polar residues" evidence="2">
    <location>
        <begin position="268"/>
        <end position="277"/>
    </location>
</feature>
<feature type="compositionally biased region" description="Basic and acidic residues" evidence="2">
    <location>
        <begin position="14"/>
        <end position="25"/>
    </location>
</feature>